<reference evidence="3 4" key="1">
    <citation type="journal article" date="2024" name="J Genomics">
        <title>Draft genome sequencing and assembly of Favolaschia claudopus CIRM-BRFM 2984 isolated from oak limbs.</title>
        <authorList>
            <person name="Navarro D."/>
            <person name="Drula E."/>
            <person name="Chaduli D."/>
            <person name="Cazenave R."/>
            <person name="Ahrendt S."/>
            <person name="Wang J."/>
            <person name="Lipzen A."/>
            <person name="Daum C."/>
            <person name="Barry K."/>
            <person name="Grigoriev I.V."/>
            <person name="Favel A."/>
            <person name="Rosso M.N."/>
            <person name="Martin F."/>
        </authorList>
    </citation>
    <scope>NUCLEOTIDE SEQUENCE [LARGE SCALE GENOMIC DNA]</scope>
    <source>
        <strain evidence="3 4">CIRM-BRFM 2984</strain>
    </source>
</reference>
<feature type="compositionally biased region" description="Polar residues" evidence="1">
    <location>
        <begin position="190"/>
        <end position="200"/>
    </location>
</feature>
<dbReference type="Proteomes" id="UP001362999">
    <property type="component" value="Unassembled WGS sequence"/>
</dbReference>
<keyword evidence="4" id="KW-1185">Reference proteome</keyword>
<proteinExistence type="predicted"/>
<protein>
    <submittedName>
        <fullName evidence="3">Uncharacterized protein</fullName>
    </submittedName>
</protein>
<comment type="caution">
    <text evidence="3">The sequence shown here is derived from an EMBL/GenBank/DDBJ whole genome shotgun (WGS) entry which is preliminary data.</text>
</comment>
<name>A0AAW0AMY0_9AGAR</name>
<dbReference type="AlphaFoldDB" id="A0AAW0AMY0"/>
<accession>A0AAW0AMY0</accession>
<evidence type="ECO:0000313" key="3">
    <source>
        <dbReference type="EMBL" id="KAK7014587.1"/>
    </source>
</evidence>
<dbReference type="EMBL" id="JAWWNJ010000086">
    <property type="protein sequence ID" value="KAK7000933.1"/>
    <property type="molecule type" value="Genomic_DNA"/>
</dbReference>
<sequence length="200" mass="22441">MDAELGMMRSQCRRGAVWAGSRCRCVGKQAEVEAEDGELDCDLEEEEDVEQDANSNAEYEVYFVVTGNLDSNGHARGGGNVGIYWREEKMVDWDYMKLEDGQRHRRDCASWEAEIRQNEPDAPPSLKMRPICETGTGDLELDELDDWVARSPLATFRGGTVDPLSGILAHERYTGRDGGGTRLRFHDHPLSTTAVTTDRK</sequence>
<evidence type="ECO:0000313" key="4">
    <source>
        <dbReference type="Proteomes" id="UP001362999"/>
    </source>
</evidence>
<evidence type="ECO:0000313" key="2">
    <source>
        <dbReference type="EMBL" id="KAK7000933.1"/>
    </source>
</evidence>
<feature type="region of interest" description="Disordered" evidence="1">
    <location>
        <begin position="178"/>
        <end position="200"/>
    </location>
</feature>
<organism evidence="3 4">
    <name type="scientific">Favolaschia claudopus</name>
    <dbReference type="NCBI Taxonomy" id="2862362"/>
    <lineage>
        <taxon>Eukaryota</taxon>
        <taxon>Fungi</taxon>
        <taxon>Dikarya</taxon>
        <taxon>Basidiomycota</taxon>
        <taxon>Agaricomycotina</taxon>
        <taxon>Agaricomycetes</taxon>
        <taxon>Agaricomycetidae</taxon>
        <taxon>Agaricales</taxon>
        <taxon>Marasmiineae</taxon>
        <taxon>Mycenaceae</taxon>
        <taxon>Favolaschia</taxon>
    </lineage>
</organism>
<dbReference type="EMBL" id="JAWWNJ010000056">
    <property type="protein sequence ID" value="KAK7014587.1"/>
    <property type="molecule type" value="Genomic_DNA"/>
</dbReference>
<evidence type="ECO:0000256" key="1">
    <source>
        <dbReference type="SAM" id="MobiDB-lite"/>
    </source>
</evidence>
<gene>
    <name evidence="3" type="ORF">R3P38DRAFT_2787428</name>
    <name evidence="2" type="ORF">R3P38DRAFT_2796739</name>
</gene>